<organism evidence="1 2">
    <name type="scientific">Paraburkholderia bengalensis</name>
    <dbReference type="NCBI Taxonomy" id="2747562"/>
    <lineage>
        <taxon>Bacteria</taxon>
        <taxon>Pseudomonadati</taxon>
        <taxon>Pseudomonadota</taxon>
        <taxon>Betaproteobacteria</taxon>
        <taxon>Burkholderiales</taxon>
        <taxon>Burkholderiaceae</taxon>
        <taxon>Paraburkholderia</taxon>
    </lineage>
</organism>
<dbReference type="RefSeq" id="WP_336597214.1">
    <property type="nucleotide sequence ID" value="NZ_JACFYJ010000006.1"/>
</dbReference>
<protein>
    <submittedName>
        <fullName evidence="1">RusA family crossover junction endodeoxyribonuclease</fullName>
    </submittedName>
</protein>
<keyword evidence="2" id="KW-1185">Reference proteome</keyword>
<name>A0ABU8IMI9_9BURK</name>
<dbReference type="InterPro" id="IPR036614">
    <property type="entry name" value="RusA-like_sf"/>
</dbReference>
<gene>
    <name evidence="1" type="ORF">H3V53_06240</name>
</gene>
<reference evidence="1 2" key="1">
    <citation type="journal article" date="2022" name="Arch. Microbiol.">
        <title>Paraburkholderia bengalensis sp. nov. isolated from roots of Oryza sativa, IR64.</title>
        <authorList>
            <person name="Nag P."/>
            <person name="Mondal N."/>
            <person name="Sarkar J."/>
            <person name="Das S."/>
        </authorList>
    </citation>
    <scope>NUCLEOTIDE SEQUENCE [LARGE SCALE GENOMIC DNA]</scope>
    <source>
        <strain evidence="1 2">IR64_4_BI</strain>
    </source>
</reference>
<dbReference type="Gene3D" id="3.30.1330.70">
    <property type="entry name" value="Holliday junction resolvase RusA"/>
    <property type="match status" value="1"/>
</dbReference>
<dbReference type="Proteomes" id="UP001386437">
    <property type="component" value="Unassembled WGS sequence"/>
</dbReference>
<dbReference type="EMBL" id="JACFYJ010000006">
    <property type="protein sequence ID" value="MEI5996812.1"/>
    <property type="molecule type" value="Genomic_DNA"/>
</dbReference>
<evidence type="ECO:0000313" key="2">
    <source>
        <dbReference type="Proteomes" id="UP001386437"/>
    </source>
</evidence>
<dbReference type="SUPFAM" id="SSF103084">
    <property type="entry name" value="Holliday junction resolvase RusA"/>
    <property type="match status" value="1"/>
</dbReference>
<evidence type="ECO:0000313" key="1">
    <source>
        <dbReference type="EMBL" id="MEI5996812.1"/>
    </source>
</evidence>
<accession>A0ABU8IMI9</accession>
<comment type="caution">
    <text evidence="1">The sequence shown here is derived from an EMBL/GenBank/DDBJ whole genome shotgun (WGS) entry which is preliminary data.</text>
</comment>
<sequence>MITVTLPYPISANRYWRTRVIKPKAGPAIVSTYVSAEAKAYKEQVGWILRAAGVREPIAGRIAVAYTLYPNRPQDYRTRMRKLGDAWHDTVQCIDLDNAQKVLLDALKGVAFEDDAWVRRITAERAEPDGEARLVVTIEAIAAPVAQAGLDLAMPIADPLEV</sequence>
<proteinExistence type="predicted"/>
<dbReference type="InterPro" id="IPR008822">
    <property type="entry name" value="Endonuclease_RusA-like"/>
</dbReference>
<dbReference type="Pfam" id="PF05866">
    <property type="entry name" value="RusA"/>
    <property type="match status" value="1"/>
</dbReference>